<gene>
    <name evidence="1" type="ORF">Vqi01_44780</name>
</gene>
<accession>A0ABQ4JG74</accession>
<keyword evidence="2" id="KW-1185">Reference proteome</keyword>
<dbReference type="EMBL" id="BOPC01000066">
    <property type="protein sequence ID" value="GIJ29316.1"/>
    <property type="molecule type" value="Genomic_DNA"/>
</dbReference>
<organism evidence="1 2">
    <name type="scientific">Micromonospora qiuiae</name>
    <dbReference type="NCBI Taxonomy" id="502268"/>
    <lineage>
        <taxon>Bacteria</taxon>
        <taxon>Bacillati</taxon>
        <taxon>Actinomycetota</taxon>
        <taxon>Actinomycetes</taxon>
        <taxon>Micromonosporales</taxon>
        <taxon>Micromonosporaceae</taxon>
        <taxon>Micromonospora</taxon>
    </lineage>
</organism>
<comment type="caution">
    <text evidence="1">The sequence shown here is derived from an EMBL/GenBank/DDBJ whole genome shotgun (WGS) entry which is preliminary data.</text>
</comment>
<name>A0ABQ4JG74_9ACTN</name>
<protein>
    <submittedName>
        <fullName evidence="1">Uncharacterized protein</fullName>
    </submittedName>
</protein>
<proteinExistence type="predicted"/>
<reference evidence="1 2" key="1">
    <citation type="submission" date="2021-01" db="EMBL/GenBank/DDBJ databases">
        <title>Whole genome shotgun sequence of Verrucosispora qiuiae NBRC 106684.</title>
        <authorList>
            <person name="Komaki H."/>
            <person name="Tamura T."/>
        </authorList>
    </citation>
    <scope>NUCLEOTIDE SEQUENCE [LARGE SCALE GENOMIC DNA]</scope>
    <source>
        <strain evidence="1 2">NBRC 106684</strain>
    </source>
</reference>
<evidence type="ECO:0000313" key="2">
    <source>
        <dbReference type="Proteomes" id="UP000653076"/>
    </source>
</evidence>
<sequence length="159" mass="17301">MPSLIGEHPAEPGRAVPGRTWGGGLLVVFAAIRWRCQLDRADLHVSTARGWLCAKRTCRALLLQCSSDAGLSGRHPEFRLTFADARHPRTLLHEVAERIGTDIAYWRGEGVAVAAVTPRADGSGIKVMVDRVGAELAAAMRERYEFPDLEFAVGEITPA</sequence>
<dbReference type="Proteomes" id="UP000653076">
    <property type="component" value="Unassembled WGS sequence"/>
</dbReference>
<evidence type="ECO:0000313" key="1">
    <source>
        <dbReference type="EMBL" id="GIJ29316.1"/>
    </source>
</evidence>